<feature type="compositionally biased region" description="Polar residues" evidence="2">
    <location>
        <begin position="7"/>
        <end position="31"/>
    </location>
</feature>
<feature type="region of interest" description="Disordered" evidence="2">
    <location>
        <begin position="303"/>
        <end position="340"/>
    </location>
</feature>
<evidence type="ECO:0000256" key="1">
    <source>
        <dbReference type="ARBA" id="ARBA00022741"/>
    </source>
</evidence>
<feature type="compositionally biased region" description="Acidic residues" evidence="2">
    <location>
        <begin position="571"/>
        <end position="585"/>
    </location>
</feature>
<dbReference type="PROSITE" id="PS51419">
    <property type="entry name" value="RAB"/>
    <property type="match status" value="1"/>
</dbReference>
<keyword evidence="4" id="KW-1185">Reference proteome</keyword>
<dbReference type="InterPro" id="IPR005225">
    <property type="entry name" value="Small_GTP-bd"/>
</dbReference>
<dbReference type="PROSITE" id="PS51420">
    <property type="entry name" value="RHO"/>
    <property type="match status" value="1"/>
</dbReference>
<feature type="region of interest" description="Disordered" evidence="2">
    <location>
        <begin position="235"/>
        <end position="288"/>
    </location>
</feature>
<feature type="compositionally biased region" description="Low complexity" evidence="2">
    <location>
        <begin position="363"/>
        <end position="377"/>
    </location>
</feature>
<dbReference type="PRINTS" id="PR00449">
    <property type="entry name" value="RASTRNSFRMNG"/>
</dbReference>
<evidence type="ECO:0008006" key="5">
    <source>
        <dbReference type="Google" id="ProtNLM"/>
    </source>
</evidence>
<dbReference type="EMBL" id="JAPDMQ010000527">
    <property type="protein sequence ID" value="KAK0523258.1"/>
    <property type="molecule type" value="Genomic_DNA"/>
</dbReference>
<dbReference type="SMART" id="SM00175">
    <property type="entry name" value="RAB"/>
    <property type="match status" value="1"/>
</dbReference>
<dbReference type="Proteomes" id="UP001176521">
    <property type="component" value="Unassembled WGS sequence"/>
</dbReference>
<reference evidence="3" key="1">
    <citation type="journal article" date="2023" name="PhytoFront">
        <title>Draft Genome Resources of Seven Strains of Tilletia horrida, Causal Agent of Kernel Smut of Rice.</title>
        <authorList>
            <person name="Khanal S."/>
            <person name="Antony Babu S."/>
            <person name="Zhou X.G."/>
        </authorList>
    </citation>
    <scope>NUCLEOTIDE SEQUENCE</scope>
    <source>
        <strain evidence="3">TX3</strain>
    </source>
</reference>
<dbReference type="Pfam" id="PF00071">
    <property type="entry name" value="Ras"/>
    <property type="match status" value="1"/>
</dbReference>
<feature type="region of interest" description="Disordered" evidence="2">
    <location>
        <begin position="1"/>
        <end position="43"/>
    </location>
</feature>
<evidence type="ECO:0000313" key="3">
    <source>
        <dbReference type="EMBL" id="KAK0523258.1"/>
    </source>
</evidence>
<keyword evidence="1" id="KW-0547">Nucleotide-binding</keyword>
<dbReference type="PROSITE" id="PS51417">
    <property type="entry name" value="ARF"/>
    <property type="match status" value="1"/>
</dbReference>
<dbReference type="SMART" id="SM00176">
    <property type="entry name" value="RAN"/>
    <property type="match status" value="1"/>
</dbReference>
<feature type="region of interest" description="Disordered" evidence="2">
    <location>
        <begin position="474"/>
        <end position="648"/>
    </location>
</feature>
<feature type="compositionally biased region" description="Basic and acidic residues" evidence="2">
    <location>
        <begin position="620"/>
        <end position="635"/>
    </location>
</feature>
<feature type="region of interest" description="Disordered" evidence="2">
    <location>
        <begin position="410"/>
        <end position="433"/>
    </location>
</feature>
<dbReference type="SMART" id="SM00173">
    <property type="entry name" value="RAS"/>
    <property type="match status" value="1"/>
</dbReference>
<dbReference type="SMART" id="SM00174">
    <property type="entry name" value="RHO"/>
    <property type="match status" value="1"/>
</dbReference>
<dbReference type="SUPFAM" id="SSF52540">
    <property type="entry name" value="P-loop containing nucleoside triphosphate hydrolases"/>
    <property type="match status" value="1"/>
</dbReference>
<dbReference type="PROSITE" id="PS51421">
    <property type="entry name" value="RAS"/>
    <property type="match status" value="1"/>
</dbReference>
<comment type="caution">
    <text evidence="3">The sequence shown here is derived from an EMBL/GenBank/DDBJ whole genome shotgun (WGS) entry which is preliminary data.</text>
</comment>
<dbReference type="CDD" id="cd00154">
    <property type="entry name" value="Rab"/>
    <property type="match status" value="1"/>
</dbReference>
<feature type="compositionally biased region" description="Polar residues" evidence="2">
    <location>
        <begin position="636"/>
        <end position="648"/>
    </location>
</feature>
<dbReference type="GO" id="GO:0005525">
    <property type="term" value="F:GTP binding"/>
    <property type="evidence" value="ECO:0007669"/>
    <property type="project" value="InterPro"/>
</dbReference>
<dbReference type="InterPro" id="IPR027417">
    <property type="entry name" value="P-loop_NTPase"/>
</dbReference>
<sequence length="648" mass="66201">MAHPTTAFHSSASGHTLLTQPPTSSFGNMHLQSHHHPRPPPQLDAKVVILGSQGVGKTSMVHRYTVESFNPRATPSTIGAQFSTKKILCDGVKVRLQLWDTAGQERYKSMMPLYYRGSHAAVIVYDITSRQSFEDVKGWVEELRKNMTDDLVIHIVGSKLDLAENARAVELGEARDMIHSWFAPPPPPEPAPRPSTSTSSLLFFPTSASTNEVASHAVSGLTRAVSTRLAGMRANSFTRNNNGNSNTTGNQANPTGSLTRSKTAHVAVPGRTLSTGGPGTGVGAPMIQPRGASLDALRNVPFPSSSAAASSSSSGANAEHTHLPSSPTHGSVGRQGSLSGRGGQILARMRTNSSMNIFPSLLSSSASAQQPQQPASPGEMSCAKCGSLGSGSGPGSSASGSSYCSIHGSGGVTSTTAAPTTPGSSLDQHGGSLEGPIMVIDGIELSEVSAKDDEGIEYVFNAIARKLVERRLPAGSRTGGSAGIGNGGGLSGDGSSTGVGGSGAGGTGRSAKSSRTGSATLQSDEFGSIDAHGASSSGGSGLLGLGRSARSGRGGSSANARQSIILHQPEPDEDDDDDDDDEIDDGDHAGSHLLLGAADSGFGGRSGFRTPTSGAGAVGRDSRPDSVHLDRRGRETSSAGWSGSCCSV</sequence>
<feature type="compositionally biased region" description="Low complexity" evidence="2">
    <location>
        <begin position="304"/>
        <end position="314"/>
    </location>
</feature>
<feature type="compositionally biased region" description="Low complexity" evidence="2">
    <location>
        <begin position="410"/>
        <end position="425"/>
    </location>
</feature>
<dbReference type="GO" id="GO:0003924">
    <property type="term" value="F:GTPase activity"/>
    <property type="evidence" value="ECO:0007669"/>
    <property type="project" value="InterPro"/>
</dbReference>
<feature type="compositionally biased region" description="Low complexity" evidence="2">
    <location>
        <begin position="235"/>
        <end position="253"/>
    </location>
</feature>
<feature type="region of interest" description="Disordered" evidence="2">
    <location>
        <begin position="363"/>
        <end position="382"/>
    </location>
</feature>
<dbReference type="InterPro" id="IPR001806">
    <property type="entry name" value="Small_GTPase"/>
</dbReference>
<organism evidence="3 4">
    <name type="scientific">Tilletia horrida</name>
    <dbReference type="NCBI Taxonomy" id="155126"/>
    <lineage>
        <taxon>Eukaryota</taxon>
        <taxon>Fungi</taxon>
        <taxon>Dikarya</taxon>
        <taxon>Basidiomycota</taxon>
        <taxon>Ustilaginomycotina</taxon>
        <taxon>Exobasidiomycetes</taxon>
        <taxon>Tilletiales</taxon>
        <taxon>Tilletiaceae</taxon>
        <taxon>Tilletia</taxon>
    </lineage>
</organism>
<evidence type="ECO:0000256" key="2">
    <source>
        <dbReference type="SAM" id="MobiDB-lite"/>
    </source>
</evidence>
<dbReference type="NCBIfam" id="TIGR00231">
    <property type="entry name" value="small_GTP"/>
    <property type="match status" value="1"/>
</dbReference>
<evidence type="ECO:0000313" key="4">
    <source>
        <dbReference type="Proteomes" id="UP001176521"/>
    </source>
</evidence>
<feature type="compositionally biased region" description="Low complexity" evidence="2">
    <location>
        <begin position="509"/>
        <end position="520"/>
    </location>
</feature>
<proteinExistence type="predicted"/>
<gene>
    <name evidence="3" type="ORF">OC842_006212</name>
</gene>
<dbReference type="PANTHER" id="PTHR47978">
    <property type="match status" value="1"/>
</dbReference>
<accession>A0AAN6G6D1</accession>
<dbReference type="AlphaFoldDB" id="A0AAN6G6D1"/>
<protein>
    <recommendedName>
        <fullName evidence="5">Ras-domain-containing protein</fullName>
    </recommendedName>
</protein>
<feature type="compositionally biased region" description="Gly residues" evidence="2">
    <location>
        <begin position="477"/>
        <end position="508"/>
    </location>
</feature>
<name>A0AAN6G6D1_9BASI</name>
<dbReference type="Gene3D" id="3.40.50.300">
    <property type="entry name" value="P-loop containing nucleotide triphosphate hydrolases"/>
    <property type="match status" value="1"/>
</dbReference>
<dbReference type="FunFam" id="3.40.50.300:FF:000808">
    <property type="entry name" value="Small GTP-binding protein, putative"/>
    <property type="match status" value="1"/>
</dbReference>